<evidence type="ECO:0000256" key="1">
    <source>
        <dbReference type="SAM" id="SignalP"/>
    </source>
</evidence>
<reference evidence="5" key="1">
    <citation type="submission" date="2020-06" db="EMBL/GenBank/DDBJ databases">
        <title>Draft genomic sequecing of Geomonas sp. Red736.</title>
        <authorList>
            <person name="Itoh H."/>
            <person name="Xu Z.X."/>
            <person name="Ushijima N."/>
            <person name="Masuda Y."/>
            <person name="Shiratori Y."/>
            <person name="Senoo K."/>
        </authorList>
    </citation>
    <scope>NUCLEOTIDE SEQUENCE [LARGE SCALE GENOMIC DNA]</scope>
    <source>
        <strain evidence="5">Red736</strain>
    </source>
</reference>
<dbReference type="InterPro" id="IPR013424">
    <property type="entry name" value="Ice-binding_C"/>
</dbReference>
<gene>
    <name evidence="3" type="ORF">GMPD_15860</name>
    <name evidence="4" type="ORF">M1B72_08810</name>
</gene>
<evidence type="ECO:0000313" key="5">
    <source>
        <dbReference type="Proteomes" id="UP000568888"/>
    </source>
</evidence>
<dbReference type="NCBIfam" id="TIGR02595">
    <property type="entry name" value="PEP_CTERM"/>
    <property type="match status" value="1"/>
</dbReference>
<evidence type="ECO:0000313" key="6">
    <source>
        <dbReference type="Proteomes" id="UP000831485"/>
    </source>
</evidence>
<keyword evidence="6" id="KW-1185">Reference proteome</keyword>
<protein>
    <submittedName>
        <fullName evidence="4">PEP-CTERM sorting domain-containing protein</fullName>
    </submittedName>
</protein>
<reference evidence="4" key="3">
    <citation type="submission" date="2022-04" db="EMBL/GenBank/DDBJ databases">
        <authorList>
            <person name="Liu G."/>
        </authorList>
    </citation>
    <scope>NUCLEOTIDE SEQUENCE</scope>
    <source>
        <strain evidence="4">RG22</strain>
    </source>
</reference>
<organism evidence="3 5">
    <name type="scientific">Geomonas paludis</name>
    <dbReference type="NCBI Taxonomy" id="2740185"/>
    <lineage>
        <taxon>Bacteria</taxon>
        <taxon>Pseudomonadati</taxon>
        <taxon>Thermodesulfobacteriota</taxon>
        <taxon>Desulfuromonadia</taxon>
        <taxon>Geobacterales</taxon>
        <taxon>Geobacteraceae</taxon>
        <taxon>Geomonas</taxon>
    </lineage>
</organism>
<dbReference type="AlphaFoldDB" id="A0A6V8MVB0"/>
<dbReference type="Proteomes" id="UP000568888">
    <property type="component" value="Unassembled WGS sequence"/>
</dbReference>
<dbReference type="EMBL" id="BLXY01000002">
    <property type="protein sequence ID" value="GFO63667.1"/>
    <property type="molecule type" value="Genomic_DNA"/>
</dbReference>
<dbReference type="EMBL" id="CP096574">
    <property type="protein sequence ID" value="UPU37791.1"/>
    <property type="molecule type" value="Genomic_DNA"/>
</dbReference>
<dbReference type="Proteomes" id="UP000831485">
    <property type="component" value="Chromosome"/>
</dbReference>
<feature type="chain" id="PRO_5028228847" evidence="1">
    <location>
        <begin position="23"/>
        <end position="219"/>
    </location>
</feature>
<reference evidence="3" key="2">
    <citation type="journal article" date="2021" name="Int. J. Syst. Evol. Microbiol.">
        <title>Geomonas silvestris sp. nov., Geomonas paludis sp. nov. and Geomonas limicola sp. nov., isolated from terrestrial environments, and emended description of the genus Geomonas.</title>
        <authorList>
            <person name="Itoh H."/>
            <person name="Xu Z."/>
            <person name="Masuda Y."/>
            <person name="Ushijima N."/>
            <person name="Hayakawa C."/>
            <person name="Shiratori Y."/>
            <person name="Senoo K."/>
        </authorList>
    </citation>
    <scope>NUCLEOTIDE SEQUENCE</scope>
    <source>
        <strain evidence="3">Red736</strain>
    </source>
</reference>
<accession>A0A6V8MVB0</accession>
<dbReference type="RefSeq" id="WP_183346510.1">
    <property type="nucleotide sequence ID" value="NZ_BLXY01000002.1"/>
</dbReference>
<evidence type="ECO:0000313" key="4">
    <source>
        <dbReference type="EMBL" id="UPU37791.1"/>
    </source>
</evidence>
<feature type="signal peptide" evidence="1">
    <location>
        <begin position="1"/>
        <end position="22"/>
    </location>
</feature>
<sequence length="219" mass="23088">MKIMCSCAIAAMALLATVEARATTLTYSFDQNNSNLTGGPWANITLDDAKEGKVHITVDLLQAGYDSTGSNFGLKDFYFNENTGLTNLSLEFSYPSTWTYKYSPGSELGGVGPYGKFELVTSGSGSDRTGYLDFYLSSPTGPLSAAAFAVTSPNTAYMFAGQIGGFSEVGTDGKTYESAQFASSGRPVPPVPEPGTVTLLGAGCFALAVYAKRRKSLDT</sequence>
<feature type="domain" description="Ice-binding protein C-terminal" evidence="2">
    <location>
        <begin position="190"/>
        <end position="214"/>
    </location>
</feature>
<dbReference type="Pfam" id="PF07589">
    <property type="entry name" value="PEP-CTERM"/>
    <property type="match status" value="1"/>
</dbReference>
<evidence type="ECO:0000313" key="3">
    <source>
        <dbReference type="EMBL" id="GFO63667.1"/>
    </source>
</evidence>
<evidence type="ECO:0000259" key="2">
    <source>
        <dbReference type="Pfam" id="PF07589"/>
    </source>
</evidence>
<name>A0A6V8MVB0_9BACT</name>
<keyword evidence="1" id="KW-0732">Signal</keyword>
<proteinExistence type="predicted"/>